<comment type="caution">
    <text evidence="1">The sequence shown here is derived from an EMBL/GenBank/DDBJ whole genome shotgun (WGS) entry which is preliminary data.</text>
</comment>
<name>A0A117DRX5_9DEIO</name>
<dbReference type="OrthoDB" id="114943at2"/>
<proteinExistence type="predicted"/>
<dbReference type="InterPro" id="IPR016084">
    <property type="entry name" value="Haem_Oase-like_multi-hlx"/>
</dbReference>
<dbReference type="RefSeq" id="WP_058979208.1">
    <property type="nucleotide sequence ID" value="NZ_BCMS01000002.1"/>
</dbReference>
<organism evidence="1 2">
    <name type="scientific">Deinococcus grandis</name>
    <dbReference type="NCBI Taxonomy" id="57498"/>
    <lineage>
        <taxon>Bacteria</taxon>
        <taxon>Thermotogati</taxon>
        <taxon>Deinococcota</taxon>
        <taxon>Deinococci</taxon>
        <taxon>Deinococcales</taxon>
        <taxon>Deinococcaceae</taxon>
        <taxon>Deinococcus</taxon>
    </lineage>
</organism>
<dbReference type="AlphaFoldDB" id="A0A117DRX5"/>
<evidence type="ECO:0000313" key="2">
    <source>
        <dbReference type="Proteomes" id="UP000056209"/>
    </source>
</evidence>
<reference evidence="2" key="1">
    <citation type="submission" date="2015-11" db="EMBL/GenBank/DDBJ databases">
        <title>Draft Genome Sequence of the Radioresistant Bacterium Deinococcus grandis, Isolated from Freshwater Fish in Japan.</title>
        <authorList>
            <person name="Satoh K."/>
            <person name="Onodera T."/>
            <person name="Omoso K."/>
            <person name="Takeda-Yano K."/>
            <person name="Katayama T."/>
            <person name="Oono Y."/>
            <person name="Narumi I."/>
        </authorList>
    </citation>
    <scope>NUCLEOTIDE SEQUENCE [LARGE SCALE GENOMIC DNA]</scope>
    <source>
        <strain evidence="2">ATCC 43672</strain>
    </source>
</reference>
<gene>
    <name evidence="1" type="ORF">DEIGR_200255</name>
</gene>
<dbReference type="CDD" id="cd19166">
    <property type="entry name" value="HemeO-bac"/>
    <property type="match status" value="1"/>
</dbReference>
<dbReference type="Proteomes" id="UP000056209">
    <property type="component" value="Unassembled WGS sequence"/>
</dbReference>
<dbReference type="SUPFAM" id="SSF48613">
    <property type="entry name" value="Heme oxygenase-like"/>
    <property type="match status" value="1"/>
</dbReference>
<evidence type="ECO:0000313" key="1">
    <source>
        <dbReference type="EMBL" id="GAQ23400.1"/>
    </source>
</evidence>
<accession>A0A117DRX5</accession>
<sequence>MTVDSGAEGLLARLKRETRPQHTRAEQALDLLRPTLTRAQYAALLAWQRARQAPLETALESVLGGALPASDWAALDLPARRKTPLLDLDLRALGHAPHPDLPPPAWLADEADAWGCAYVLEGATLGGQVVTRHLRRAGFPDATLHFHASYGEAVGPRWRTFGTLLDARHAAAGDPAEFATRAVQAARLTFDLFTHPDAHTEAS</sequence>
<dbReference type="Gene3D" id="1.20.910.10">
    <property type="entry name" value="Heme oxygenase-like"/>
    <property type="match status" value="1"/>
</dbReference>
<keyword evidence="2" id="KW-1185">Reference proteome</keyword>
<protein>
    <submittedName>
        <fullName evidence="1">Bacteriophytochrome heme oxygenase BphO</fullName>
    </submittedName>
</protein>
<dbReference type="EMBL" id="BCMS01000002">
    <property type="protein sequence ID" value="GAQ23400.1"/>
    <property type="molecule type" value="Genomic_DNA"/>
</dbReference>